<sequence length="65" mass="7376">MSHTKPRSKPDAEPATSPEEFEETVAYLAKRHKVSAAIVREIARRAETTDRSALARAIERDKSRR</sequence>
<protein>
    <recommendedName>
        <fullName evidence="4">DUF3606 domain-containing protein</fullName>
    </recommendedName>
</protein>
<proteinExistence type="predicted"/>
<dbReference type="EMBL" id="JBHLUN010000005">
    <property type="protein sequence ID" value="MFC0408254.1"/>
    <property type="molecule type" value="Genomic_DNA"/>
</dbReference>
<accession>A0ABV6JRM3</accession>
<evidence type="ECO:0000313" key="2">
    <source>
        <dbReference type="EMBL" id="MFC0408254.1"/>
    </source>
</evidence>
<evidence type="ECO:0000256" key="1">
    <source>
        <dbReference type="SAM" id="MobiDB-lite"/>
    </source>
</evidence>
<dbReference type="RefSeq" id="WP_377043998.1">
    <property type="nucleotide sequence ID" value="NZ_JBHLUN010000005.1"/>
</dbReference>
<reference evidence="2 3" key="1">
    <citation type="submission" date="2024-09" db="EMBL/GenBank/DDBJ databases">
        <authorList>
            <person name="Sun Q."/>
            <person name="Mori K."/>
        </authorList>
    </citation>
    <scope>NUCLEOTIDE SEQUENCE [LARGE SCALE GENOMIC DNA]</scope>
    <source>
        <strain evidence="2 3">TBRC 5777</strain>
    </source>
</reference>
<dbReference type="Proteomes" id="UP001589865">
    <property type="component" value="Unassembled WGS sequence"/>
</dbReference>
<gene>
    <name evidence="2" type="ORF">ACFFGY_08350</name>
</gene>
<feature type="region of interest" description="Disordered" evidence="1">
    <location>
        <begin position="46"/>
        <end position="65"/>
    </location>
</feature>
<evidence type="ECO:0000313" key="3">
    <source>
        <dbReference type="Proteomes" id="UP001589865"/>
    </source>
</evidence>
<evidence type="ECO:0008006" key="4">
    <source>
        <dbReference type="Google" id="ProtNLM"/>
    </source>
</evidence>
<keyword evidence="3" id="KW-1185">Reference proteome</keyword>
<name>A0ABV6JRM3_9PROT</name>
<feature type="region of interest" description="Disordered" evidence="1">
    <location>
        <begin position="1"/>
        <end position="21"/>
    </location>
</feature>
<comment type="caution">
    <text evidence="2">The sequence shown here is derived from an EMBL/GenBank/DDBJ whole genome shotgun (WGS) entry which is preliminary data.</text>
</comment>
<organism evidence="2 3">
    <name type="scientific">Roseomonas elaeocarpi</name>
    <dbReference type="NCBI Taxonomy" id="907779"/>
    <lineage>
        <taxon>Bacteria</taxon>
        <taxon>Pseudomonadati</taxon>
        <taxon>Pseudomonadota</taxon>
        <taxon>Alphaproteobacteria</taxon>
        <taxon>Acetobacterales</taxon>
        <taxon>Roseomonadaceae</taxon>
        <taxon>Roseomonas</taxon>
    </lineage>
</organism>